<evidence type="ECO:0000256" key="1">
    <source>
        <dbReference type="ARBA" id="ARBA00034221"/>
    </source>
</evidence>
<evidence type="ECO:0000256" key="3">
    <source>
        <dbReference type="ARBA" id="ARBA00048505"/>
    </source>
</evidence>
<protein>
    <submittedName>
        <fullName evidence="5">MBL fold metallo-hydrolase</fullName>
    </submittedName>
</protein>
<evidence type="ECO:0000313" key="5">
    <source>
        <dbReference type="EMBL" id="MFC4304009.1"/>
    </source>
</evidence>
<comment type="caution">
    <text evidence="5">The sequence shown here is derived from an EMBL/GenBank/DDBJ whole genome shotgun (WGS) entry which is preliminary data.</text>
</comment>
<dbReference type="PANTHER" id="PTHR42951">
    <property type="entry name" value="METALLO-BETA-LACTAMASE DOMAIN-CONTAINING"/>
    <property type="match status" value="1"/>
</dbReference>
<evidence type="ECO:0000259" key="4">
    <source>
        <dbReference type="SMART" id="SM00849"/>
    </source>
</evidence>
<reference evidence="6" key="1">
    <citation type="journal article" date="2019" name="Int. J. Syst. Evol. Microbiol.">
        <title>The Global Catalogue of Microorganisms (GCM) 10K type strain sequencing project: providing services to taxonomists for standard genome sequencing and annotation.</title>
        <authorList>
            <consortium name="The Broad Institute Genomics Platform"/>
            <consortium name="The Broad Institute Genome Sequencing Center for Infectious Disease"/>
            <person name="Wu L."/>
            <person name="Ma J."/>
        </authorList>
    </citation>
    <scope>NUCLEOTIDE SEQUENCE [LARGE SCALE GENOMIC DNA]</scope>
    <source>
        <strain evidence="6">CGMCC 4.1641</strain>
    </source>
</reference>
<dbReference type="Pfam" id="PF00753">
    <property type="entry name" value="Lactamase_B"/>
    <property type="match status" value="1"/>
</dbReference>
<sequence>MKPDTEIIMLTVTAELMGKQEGVHPVLIRLEGKYMLVDTAYPGQWPLLRQAMAEASVTPQEINRVLITHQDLDHIGCLPALLEELAVTGRPLVVAPALEKPYIEGSRRLLKLTPEAVEQAVSQLPPSIPSAWRDAFRRTLEHPPTANVDCSIDGTEERPYEGGLVIVPTPGHTPGHISLYHSASRTLIAADALRIENGVLLPPAPELCSDYEEALRSIERLQLIDIARIICFHGGLYEKGDIRERLEELPALV</sequence>
<dbReference type="SMART" id="SM00849">
    <property type="entry name" value="Lactamase_B"/>
    <property type="match status" value="1"/>
</dbReference>
<dbReference type="RefSeq" id="WP_378126783.1">
    <property type="nucleotide sequence ID" value="NZ_JBHSED010000017.1"/>
</dbReference>
<accession>A0ABV8S8U8</accession>
<name>A0ABV8S8U8_9BACL</name>
<comment type="catalytic activity">
    <reaction evidence="1">
        <text>3',5'-cyclic CMP + H2O = CMP + H(+)</text>
        <dbReference type="Rhea" id="RHEA:72675"/>
        <dbReference type="ChEBI" id="CHEBI:15377"/>
        <dbReference type="ChEBI" id="CHEBI:15378"/>
        <dbReference type="ChEBI" id="CHEBI:58003"/>
        <dbReference type="ChEBI" id="CHEBI:60377"/>
    </reaction>
    <physiologicalReaction direction="left-to-right" evidence="1">
        <dbReference type="Rhea" id="RHEA:72676"/>
    </physiologicalReaction>
</comment>
<dbReference type="InterPro" id="IPR036866">
    <property type="entry name" value="RibonucZ/Hydroxyglut_hydro"/>
</dbReference>
<dbReference type="PANTHER" id="PTHR42951:SF15">
    <property type="entry name" value="METALLO-BETA-LACTAMASE SUPERFAMILY PROTEIN"/>
    <property type="match status" value="1"/>
</dbReference>
<organism evidence="5 6">
    <name type="scientific">Cohnella boryungensis</name>
    <dbReference type="NCBI Taxonomy" id="768479"/>
    <lineage>
        <taxon>Bacteria</taxon>
        <taxon>Bacillati</taxon>
        <taxon>Bacillota</taxon>
        <taxon>Bacilli</taxon>
        <taxon>Bacillales</taxon>
        <taxon>Paenibacillaceae</taxon>
        <taxon>Cohnella</taxon>
    </lineage>
</organism>
<dbReference type="SUPFAM" id="SSF56281">
    <property type="entry name" value="Metallo-hydrolase/oxidoreductase"/>
    <property type="match status" value="1"/>
</dbReference>
<dbReference type="CDD" id="cd07721">
    <property type="entry name" value="yflN-like_MBL-fold"/>
    <property type="match status" value="1"/>
</dbReference>
<feature type="domain" description="Metallo-beta-lactamase" evidence="4">
    <location>
        <begin position="22"/>
        <end position="233"/>
    </location>
</feature>
<evidence type="ECO:0000313" key="6">
    <source>
        <dbReference type="Proteomes" id="UP001595755"/>
    </source>
</evidence>
<dbReference type="EMBL" id="JBHSED010000017">
    <property type="protein sequence ID" value="MFC4304009.1"/>
    <property type="molecule type" value="Genomic_DNA"/>
</dbReference>
<dbReference type="InterPro" id="IPR050855">
    <property type="entry name" value="NDM-1-like"/>
</dbReference>
<dbReference type="Gene3D" id="3.60.15.10">
    <property type="entry name" value="Ribonuclease Z/Hydroxyacylglutathione hydrolase-like"/>
    <property type="match status" value="1"/>
</dbReference>
<comment type="function">
    <text evidence="2">Counteracts the endogenous Pycsar antiviral defense system. Phosphodiesterase that enables metal-dependent hydrolysis of host cyclic nucleotide Pycsar defense signals such as cCMP and cUMP.</text>
</comment>
<evidence type="ECO:0000256" key="2">
    <source>
        <dbReference type="ARBA" id="ARBA00034301"/>
    </source>
</evidence>
<dbReference type="InterPro" id="IPR001279">
    <property type="entry name" value="Metallo-B-lactamas"/>
</dbReference>
<comment type="catalytic activity">
    <reaction evidence="3">
        <text>3',5'-cyclic UMP + H2O = UMP + H(+)</text>
        <dbReference type="Rhea" id="RHEA:70575"/>
        <dbReference type="ChEBI" id="CHEBI:15377"/>
        <dbReference type="ChEBI" id="CHEBI:15378"/>
        <dbReference type="ChEBI" id="CHEBI:57865"/>
        <dbReference type="ChEBI" id="CHEBI:184387"/>
    </reaction>
    <physiologicalReaction direction="left-to-right" evidence="3">
        <dbReference type="Rhea" id="RHEA:70576"/>
    </physiologicalReaction>
</comment>
<dbReference type="Proteomes" id="UP001595755">
    <property type="component" value="Unassembled WGS sequence"/>
</dbReference>
<gene>
    <name evidence="5" type="ORF">ACFO1S_11220</name>
</gene>
<keyword evidence="6" id="KW-1185">Reference proteome</keyword>
<proteinExistence type="predicted"/>